<dbReference type="InterPro" id="IPR029045">
    <property type="entry name" value="ClpP/crotonase-like_dom_sf"/>
</dbReference>
<dbReference type="PROSITE" id="PS50106">
    <property type="entry name" value="PDZ"/>
    <property type="match status" value="1"/>
</dbReference>
<dbReference type="InterPro" id="IPR005151">
    <property type="entry name" value="Tail-specific_protease"/>
</dbReference>
<proteinExistence type="inferred from homology"/>
<dbReference type="FunFam" id="3.30.750.44:FF:000001">
    <property type="entry name" value="S41 family peptidase"/>
    <property type="match status" value="1"/>
</dbReference>
<dbReference type="InterPro" id="IPR001478">
    <property type="entry name" value="PDZ"/>
</dbReference>
<dbReference type="GO" id="GO:0004175">
    <property type="term" value="F:endopeptidase activity"/>
    <property type="evidence" value="ECO:0007669"/>
    <property type="project" value="TreeGrafter"/>
</dbReference>
<dbReference type="FunFam" id="2.30.42.10:FF:000063">
    <property type="entry name" value="Peptidase, S41 family"/>
    <property type="match status" value="1"/>
</dbReference>
<dbReference type="FunFam" id="3.90.226.10:FF:000029">
    <property type="entry name" value="Peptidase, S41 family"/>
    <property type="match status" value="1"/>
</dbReference>
<dbReference type="NCBIfam" id="TIGR00225">
    <property type="entry name" value="prc"/>
    <property type="match status" value="1"/>
</dbReference>
<dbReference type="Gene3D" id="2.30.42.10">
    <property type="match status" value="1"/>
</dbReference>
<name>A0A918K3Q1_9GAMM</name>
<accession>A0A918K3Q1</accession>
<dbReference type="Gene3D" id="3.90.226.10">
    <property type="entry name" value="2-enoyl-CoA Hydratase, Chain A, domain 1"/>
    <property type="match status" value="1"/>
</dbReference>
<dbReference type="AlphaFoldDB" id="A0A918K3Q1"/>
<dbReference type="GO" id="GO:0007165">
    <property type="term" value="P:signal transduction"/>
    <property type="evidence" value="ECO:0007669"/>
    <property type="project" value="TreeGrafter"/>
</dbReference>
<keyword evidence="4 5" id="KW-0720">Serine protease</keyword>
<comment type="similarity">
    <text evidence="1 5">Belongs to the peptidase S41A family.</text>
</comment>
<sequence>MKLIRSPWLSAVTALILGISIGIVSSVHAEKSQSRLPVDDVRMLSQVLERIKQAYVEDVDDSELLESAIEGMLSGLDPHSDYLTPEDFADLRESTSGEFGGLGIEITLDDTGFVRIVAPIDDTPAYRAGLQSGDLITQINDTPVKGMTINDAVTLMRGKPGTSLTLTIAREGENKPLEFEITRDIIQVTSIRSRMLEPGFGYVRISQFQERTGQDFIEAMESLRDENDGSLDGLVLDLRNNPGGVLQASVDVVDALISDGLIVYTEGRLPNSASRFTAHGDDPSDGVNLVVLINGGSASASEIVAGAVQDHQRGVIMGTRSFGKGSVQTILPLDQEHAIKLTTARYFTPSGRSIQAQGIVPDIEVRPGKLTQENGNPYYTEADLAGHLANPEGENGSRDRAEKGEESQEQQLIDDYQLYQALTMLKGMRILNAAR</sequence>
<evidence type="ECO:0000256" key="2">
    <source>
        <dbReference type="ARBA" id="ARBA00022670"/>
    </source>
</evidence>
<evidence type="ECO:0000313" key="7">
    <source>
        <dbReference type="EMBL" id="GGX46107.1"/>
    </source>
</evidence>
<dbReference type="PANTHER" id="PTHR32060:SF30">
    <property type="entry name" value="CARBOXY-TERMINAL PROCESSING PROTEASE CTPA"/>
    <property type="match status" value="1"/>
</dbReference>
<dbReference type="PANTHER" id="PTHR32060">
    <property type="entry name" value="TAIL-SPECIFIC PROTEASE"/>
    <property type="match status" value="1"/>
</dbReference>
<evidence type="ECO:0000256" key="3">
    <source>
        <dbReference type="ARBA" id="ARBA00022801"/>
    </source>
</evidence>
<dbReference type="Pfam" id="PF17820">
    <property type="entry name" value="PDZ_6"/>
    <property type="match status" value="1"/>
</dbReference>
<keyword evidence="3 5" id="KW-0378">Hydrolase</keyword>
<keyword evidence="8" id="KW-1185">Reference proteome</keyword>
<reference evidence="7" key="1">
    <citation type="journal article" date="2014" name="Int. J. Syst. Evol. Microbiol.">
        <title>Complete genome sequence of Corynebacterium casei LMG S-19264T (=DSM 44701T), isolated from a smear-ripened cheese.</title>
        <authorList>
            <consortium name="US DOE Joint Genome Institute (JGI-PGF)"/>
            <person name="Walter F."/>
            <person name="Albersmeier A."/>
            <person name="Kalinowski J."/>
            <person name="Ruckert C."/>
        </authorList>
    </citation>
    <scope>NUCLEOTIDE SEQUENCE</scope>
    <source>
        <strain evidence="7">KCTC 22169</strain>
    </source>
</reference>
<dbReference type="CDD" id="cd07560">
    <property type="entry name" value="Peptidase_S41_CPP"/>
    <property type="match status" value="1"/>
</dbReference>
<dbReference type="Pfam" id="PF03572">
    <property type="entry name" value="Peptidase_S41"/>
    <property type="match status" value="1"/>
</dbReference>
<dbReference type="InterPro" id="IPR041489">
    <property type="entry name" value="PDZ_6"/>
</dbReference>
<evidence type="ECO:0000256" key="4">
    <source>
        <dbReference type="ARBA" id="ARBA00022825"/>
    </source>
</evidence>
<keyword evidence="2 5" id="KW-0645">Protease</keyword>
<dbReference type="SUPFAM" id="SSF50156">
    <property type="entry name" value="PDZ domain-like"/>
    <property type="match status" value="1"/>
</dbReference>
<dbReference type="GO" id="GO:0006508">
    <property type="term" value="P:proteolysis"/>
    <property type="evidence" value="ECO:0007669"/>
    <property type="project" value="UniProtKB-KW"/>
</dbReference>
<dbReference type="SUPFAM" id="SSF52096">
    <property type="entry name" value="ClpP/crotonase"/>
    <property type="match status" value="1"/>
</dbReference>
<feature type="domain" description="PDZ" evidence="6">
    <location>
        <begin position="88"/>
        <end position="157"/>
    </location>
</feature>
<comment type="caution">
    <text evidence="7">The sequence shown here is derived from an EMBL/GenBank/DDBJ whole genome shotgun (WGS) entry which is preliminary data.</text>
</comment>
<gene>
    <name evidence="7" type="ORF">GCM10007392_11440</name>
</gene>
<dbReference type="InterPro" id="IPR055210">
    <property type="entry name" value="CtpA/B_N"/>
</dbReference>
<dbReference type="EMBL" id="BMXR01000002">
    <property type="protein sequence ID" value="GGX46107.1"/>
    <property type="molecule type" value="Genomic_DNA"/>
</dbReference>
<evidence type="ECO:0000256" key="5">
    <source>
        <dbReference type="RuleBase" id="RU004404"/>
    </source>
</evidence>
<dbReference type="CDD" id="cd06782">
    <property type="entry name" value="cpPDZ_CPP-like"/>
    <property type="match status" value="1"/>
</dbReference>
<dbReference type="Gene3D" id="3.30.750.44">
    <property type="match status" value="1"/>
</dbReference>
<dbReference type="Proteomes" id="UP000626148">
    <property type="component" value="Unassembled WGS sequence"/>
</dbReference>
<reference evidence="7" key="2">
    <citation type="submission" date="2020-09" db="EMBL/GenBank/DDBJ databases">
        <authorList>
            <person name="Sun Q."/>
            <person name="Kim S."/>
        </authorList>
    </citation>
    <scope>NUCLEOTIDE SEQUENCE</scope>
    <source>
        <strain evidence="7">KCTC 22169</strain>
    </source>
</reference>
<dbReference type="RefSeq" id="WP_189607523.1">
    <property type="nucleotide sequence ID" value="NZ_BMXR01000002.1"/>
</dbReference>
<dbReference type="SMART" id="SM00228">
    <property type="entry name" value="PDZ"/>
    <property type="match status" value="1"/>
</dbReference>
<evidence type="ECO:0000313" key="8">
    <source>
        <dbReference type="Proteomes" id="UP000626148"/>
    </source>
</evidence>
<dbReference type="InterPro" id="IPR036034">
    <property type="entry name" value="PDZ_sf"/>
</dbReference>
<dbReference type="GO" id="GO:0008236">
    <property type="term" value="F:serine-type peptidase activity"/>
    <property type="evidence" value="ECO:0007669"/>
    <property type="project" value="UniProtKB-KW"/>
</dbReference>
<protein>
    <submittedName>
        <fullName evidence="7">Carboxyl-terminal protease</fullName>
    </submittedName>
</protein>
<organism evidence="7 8">
    <name type="scientific">Saccharospirillum salsuginis</name>
    <dbReference type="NCBI Taxonomy" id="418750"/>
    <lineage>
        <taxon>Bacteria</taxon>
        <taxon>Pseudomonadati</taxon>
        <taxon>Pseudomonadota</taxon>
        <taxon>Gammaproteobacteria</taxon>
        <taxon>Oceanospirillales</taxon>
        <taxon>Saccharospirillaceae</taxon>
        <taxon>Saccharospirillum</taxon>
    </lineage>
</organism>
<dbReference type="Pfam" id="PF22694">
    <property type="entry name" value="CtpB_N-like"/>
    <property type="match status" value="1"/>
</dbReference>
<dbReference type="SMART" id="SM00245">
    <property type="entry name" value="TSPc"/>
    <property type="match status" value="1"/>
</dbReference>
<dbReference type="GO" id="GO:0030288">
    <property type="term" value="C:outer membrane-bounded periplasmic space"/>
    <property type="evidence" value="ECO:0007669"/>
    <property type="project" value="TreeGrafter"/>
</dbReference>
<dbReference type="InterPro" id="IPR004447">
    <property type="entry name" value="Peptidase_S41A"/>
</dbReference>
<evidence type="ECO:0000256" key="1">
    <source>
        <dbReference type="ARBA" id="ARBA00009179"/>
    </source>
</evidence>
<evidence type="ECO:0000259" key="6">
    <source>
        <dbReference type="PROSITE" id="PS50106"/>
    </source>
</evidence>